<organism evidence="3 4">
    <name type="scientific">Ceratodon purpureus</name>
    <name type="common">Fire moss</name>
    <name type="synonym">Dicranum purpureum</name>
    <dbReference type="NCBI Taxonomy" id="3225"/>
    <lineage>
        <taxon>Eukaryota</taxon>
        <taxon>Viridiplantae</taxon>
        <taxon>Streptophyta</taxon>
        <taxon>Embryophyta</taxon>
        <taxon>Bryophyta</taxon>
        <taxon>Bryophytina</taxon>
        <taxon>Bryopsida</taxon>
        <taxon>Dicranidae</taxon>
        <taxon>Pseudoditrichales</taxon>
        <taxon>Ditrichaceae</taxon>
        <taxon>Ceratodon</taxon>
    </lineage>
</organism>
<feature type="region of interest" description="Disordered" evidence="1">
    <location>
        <begin position="309"/>
        <end position="338"/>
    </location>
</feature>
<dbReference type="PROSITE" id="PS50181">
    <property type="entry name" value="FBOX"/>
    <property type="match status" value="1"/>
</dbReference>
<dbReference type="SMART" id="SM00256">
    <property type="entry name" value="FBOX"/>
    <property type="match status" value="1"/>
</dbReference>
<feature type="domain" description="F-box" evidence="2">
    <location>
        <begin position="42"/>
        <end position="88"/>
    </location>
</feature>
<gene>
    <name evidence="3" type="ORF">KC19_5G105400</name>
</gene>
<dbReference type="Proteomes" id="UP000822688">
    <property type="component" value="Chromosome 5"/>
</dbReference>
<dbReference type="InterPro" id="IPR025886">
    <property type="entry name" value="PP2-like"/>
</dbReference>
<dbReference type="Pfam" id="PF14299">
    <property type="entry name" value="PP2"/>
    <property type="match status" value="1"/>
</dbReference>
<dbReference type="SUPFAM" id="SSF81383">
    <property type="entry name" value="F-box domain"/>
    <property type="match status" value="1"/>
</dbReference>
<dbReference type="PANTHER" id="PTHR31960">
    <property type="entry name" value="F-BOX PROTEIN PP2-A15"/>
    <property type="match status" value="1"/>
</dbReference>
<proteinExistence type="predicted"/>
<comment type="caution">
    <text evidence="3">The sequence shown here is derived from an EMBL/GenBank/DDBJ whole genome shotgun (WGS) entry which is preliminary data.</text>
</comment>
<dbReference type="EMBL" id="CM026425">
    <property type="protein sequence ID" value="KAG0576754.1"/>
    <property type="molecule type" value="Genomic_DNA"/>
</dbReference>
<protein>
    <recommendedName>
        <fullName evidence="2">F-box domain-containing protein</fullName>
    </recommendedName>
</protein>
<feature type="compositionally biased region" description="Polar residues" evidence="1">
    <location>
        <begin position="309"/>
        <end position="325"/>
    </location>
</feature>
<name>A0A8T0I007_CERPU</name>
<sequence length="363" mass="41903">MEGMLTNMERSELEMGIHDGLQEGSDNSVGDYSGDKEQSSQDASLGDLPEHCIAAILSCLSPREVSRVACVCRSFRAASNFDSVWEHILPPKYKDLLALDPEIDPTQFASKKEVFDHLCNFPLVFEKKTQGFWLDRETGGVCLSISAKGITIIWSTTPEYWDWFHDPNSLFPEVARLKHVCWFEAKGEIKWSLPPGKYTFSWRLFLDHQLSGWRQAPATFNLSKNEEEFFQRKCYIDQSHEYSRRQVGDFTLPTFRDVENGWREYDVGEFEVEEGEDSCFLKFSMLAFEVGCWKSGLIMDGVVVRPTNTIRESPQAETNQRSESGFHTPEFQPEGPDFQFPEDFDHTMIRYVLPGRYDPNHFF</sequence>
<dbReference type="CDD" id="cd22162">
    <property type="entry name" value="F-box_AtSKIP3-like"/>
    <property type="match status" value="1"/>
</dbReference>
<evidence type="ECO:0000313" key="4">
    <source>
        <dbReference type="Proteomes" id="UP000822688"/>
    </source>
</evidence>
<dbReference type="InterPro" id="IPR036047">
    <property type="entry name" value="F-box-like_dom_sf"/>
</dbReference>
<evidence type="ECO:0000256" key="1">
    <source>
        <dbReference type="SAM" id="MobiDB-lite"/>
    </source>
</evidence>
<dbReference type="Gene3D" id="1.20.1280.50">
    <property type="match status" value="1"/>
</dbReference>
<dbReference type="InterPro" id="IPR001810">
    <property type="entry name" value="F-box_dom"/>
</dbReference>
<reference evidence="3" key="1">
    <citation type="submission" date="2020-06" db="EMBL/GenBank/DDBJ databases">
        <title>WGS assembly of Ceratodon purpureus strain R40.</title>
        <authorList>
            <person name="Carey S.B."/>
            <person name="Jenkins J."/>
            <person name="Shu S."/>
            <person name="Lovell J.T."/>
            <person name="Sreedasyam A."/>
            <person name="Maumus F."/>
            <person name="Tiley G.P."/>
            <person name="Fernandez-Pozo N."/>
            <person name="Barry K."/>
            <person name="Chen C."/>
            <person name="Wang M."/>
            <person name="Lipzen A."/>
            <person name="Daum C."/>
            <person name="Saski C.A."/>
            <person name="Payton A.C."/>
            <person name="Mcbreen J.C."/>
            <person name="Conrad R.E."/>
            <person name="Kollar L.M."/>
            <person name="Olsson S."/>
            <person name="Huttunen S."/>
            <person name="Landis J.B."/>
            <person name="Wickett N.J."/>
            <person name="Johnson M.G."/>
            <person name="Rensing S.A."/>
            <person name="Grimwood J."/>
            <person name="Schmutz J."/>
            <person name="Mcdaniel S.F."/>
        </authorList>
    </citation>
    <scope>NUCLEOTIDE SEQUENCE</scope>
    <source>
        <strain evidence="3">R40</strain>
    </source>
</reference>
<dbReference type="PANTHER" id="PTHR31960:SF2">
    <property type="entry name" value="F-BOX PROTEIN PP2-A15"/>
    <property type="match status" value="1"/>
</dbReference>
<accession>A0A8T0I007</accession>
<keyword evidence="4" id="KW-1185">Reference proteome</keyword>
<evidence type="ECO:0000259" key="2">
    <source>
        <dbReference type="PROSITE" id="PS50181"/>
    </source>
</evidence>
<dbReference type="AlphaFoldDB" id="A0A8T0I007"/>
<dbReference type="Pfam" id="PF12937">
    <property type="entry name" value="F-box-like"/>
    <property type="match status" value="1"/>
</dbReference>
<evidence type="ECO:0000313" key="3">
    <source>
        <dbReference type="EMBL" id="KAG0576754.1"/>
    </source>
</evidence>
<feature type="region of interest" description="Disordered" evidence="1">
    <location>
        <begin position="19"/>
        <end position="44"/>
    </location>
</feature>